<dbReference type="VEuPathDB" id="AmoebaDB:NAEGRDRAFT_81464"/>
<dbReference type="Proteomes" id="UP000006671">
    <property type="component" value="Unassembled WGS sequence"/>
</dbReference>
<evidence type="ECO:0000313" key="3">
    <source>
        <dbReference type="Proteomes" id="UP000006671"/>
    </source>
</evidence>
<feature type="region of interest" description="Disordered" evidence="1">
    <location>
        <begin position="1"/>
        <end position="20"/>
    </location>
</feature>
<name>D2VWB6_NAEGR</name>
<accession>D2VWB6</accession>
<protein>
    <submittedName>
        <fullName evidence="2">Uncharacterized protein</fullName>
    </submittedName>
</protein>
<dbReference type="AlphaFoldDB" id="D2VWB6"/>
<keyword evidence="3" id="KW-1185">Reference proteome</keyword>
<dbReference type="KEGG" id="ngr:NAEGRDRAFT_81464"/>
<evidence type="ECO:0000256" key="1">
    <source>
        <dbReference type="SAM" id="MobiDB-lite"/>
    </source>
</evidence>
<organism evidence="3">
    <name type="scientific">Naegleria gruberi</name>
    <name type="common">Amoeba</name>
    <dbReference type="NCBI Taxonomy" id="5762"/>
    <lineage>
        <taxon>Eukaryota</taxon>
        <taxon>Discoba</taxon>
        <taxon>Heterolobosea</taxon>
        <taxon>Tetramitia</taxon>
        <taxon>Eutetramitia</taxon>
        <taxon>Vahlkampfiidae</taxon>
        <taxon>Naegleria</taxon>
    </lineage>
</organism>
<dbReference type="RefSeq" id="XP_002671614.1">
    <property type="nucleotide sequence ID" value="XM_002671568.1"/>
</dbReference>
<sequence>MNSNNITMSDDAVDHDPMISSASGEGEKIYSIQKLSDFKDPILQIVREMGIEKFGDDQVRGMYIFGSQAYYSQVRDAGSIEPYGVTDSHGNELIGVCWRNDEKKEVIQYLAESDFDIILVVDEYKSTDELLGALASDMQSKWETQISIKTCLGEDIEFKLDVSVYNTSYFISYMHYHQPVYNQAVTSHLIDQVYVIYEDEKMSYFRKNWAIHHLNIPRLISANAEELDYCFQKAKRFFELAQNGSYSDERENYQDVYTGYLSRRPTQALLKTSKKNIVHGKRKLLFSRQLMENNEITDYQEMNDFQDHVLSFPNHNWDVYEQNFLPEYDQLKVEFTDDCDEVIAFGKKLLEKQKDVINFLNKFCITDNLSKLRASFRNESKHIKKNKISSIESYVANLFMNGIYVLKHLFGIRVVPFEASNNSEIENATLFQCSIPPNVDNLHPHLMALDGCIIKFDKCYSIVSQTCGRTVDLRDSSILPRFDDYLYCFKVPCGKRVSLFHYNNEWKVSCPELDNQDWIDWPLLKKKGANWREDFWRVWKQQNLSLDELNKKSTIMFIWNGEQLTMIGQYGADESIFRFLDKPNIIQEEKELTSYVQDGFSLKKWKQAMIEESLKLNPKEYSGFLFMQDSGQVVYHLASPLHYLIPRLKLANKFYSGVDVLNKDVIEKCTDSTLLQNSDNDRIVISCAALADHYEGSLVEDCFKLLNPVFRCYYLMIRNELLKEENKEHIPLIKEAALTLDYSPQVVEIIEDVYYNAESLDYFDTMTDDN</sequence>
<gene>
    <name evidence="2" type="ORF">NAEGRDRAFT_81464</name>
</gene>
<dbReference type="OrthoDB" id="10352241at2759"/>
<dbReference type="OMA" id="ANWREDF"/>
<dbReference type="InParanoid" id="D2VWB6"/>
<evidence type="ECO:0000313" key="2">
    <source>
        <dbReference type="EMBL" id="EFC38870.1"/>
    </source>
</evidence>
<reference evidence="2 3" key="1">
    <citation type="journal article" date="2010" name="Cell">
        <title>The genome of Naegleria gruberi illuminates early eukaryotic versatility.</title>
        <authorList>
            <person name="Fritz-Laylin L.K."/>
            <person name="Prochnik S.E."/>
            <person name="Ginger M.L."/>
            <person name="Dacks J.B."/>
            <person name="Carpenter M.L."/>
            <person name="Field M.C."/>
            <person name="Kuo A."/>
            <person name="Paredez A."/>
            <person name="Chapman J."/>
            <person name="Pham J."/>
            <person name="Shu S."/>
            <person name="Neupane R."/>
            <person name="Cipriano M."/>
            <person name="Mancuso J."/>
            <person name="Tu H."/>
            <person name="Salamov A."/>
            <person name="Lindquist E."/>
            <person name="Shapiro H."/>
            <person name="Lucas S."/>
            <person name="Grigoriev I.V."/>
            <person name="Cande W.Z."/>
            <person name="Fulton C."/>
            <person name="Rokhsar D.S."/>
            <person name="Dawson S.C."/>
        </authorList>
    </citation>
    <scope>NUCLEOTIDE SEQUENCE [LARGE SCALE GENOMIC DNA]</scope>
    <source>
        <strain evidence="2 3">NEG-M</strain>
    </source>
</reference>
<dbReference type="GeneID" id="8853773"/>
<proteinExistence type="predicted"/>
<dbReference type="EMBL" id="GG738904">
    <property type="protein sequence ID" value="EFC38870.1"/>
    <property type="molecule type" value="Genomic_DNA"/>
</dbReference>